<accession>A0AAN8X4S5</accession>
<feature type="non-terminal residue" evidence="1">
    <location>
        <position position="106"/>
    </location>
</feature>
<evidence type="ECO:0000313" key="1">
    <source>
        <dbReference type="EMBL" id="KAK7077895.1"/>
    </source>
</evidence>
<comment type="caution">
    <text evidence="1">The sequence shown here is derived from an EMBL/GenBank/DDBJ whole genome shotgun (WGS) entry which is preliminary data.</text>
</comment>
<organism evidence="1 2">
    <name type="scientific">Halocaridina rubra</name>
    <name type="common">Hawaiian red shrimp</name>
    <dbReference type="NCBI Taxonomy" id="373956"/>
    <lineage>
        <taxon>Eukaryota</taxon>
        <taxon>Metazoa</taxon>
        <taxon>Ecdysozoa</taxon>
        <taxon>Arthropoda</taxon>
        <taxon>Crustacea</taxon>
        <taxon>Multicrustacea</taxon>
        <taxon>Malacostraca</taxon>
        <taxon>Eumalacostraca</taxon>
        <taxon>Eucarida</taxon>
        <taxon>Decapoda</taxon>
        <taxon>Pleocyemata</taxon>
        <taxon>Caridea</taxon>
        <taxon>Atyoidea</taxon>
        <taxon>Atyidae</taxon>
        <taxon>Halocaridina</taxon>
    </lineage>
</organism>
<name>A0AAN8X4S5_HALRR</name>
<dbReference type="AlphaFoldDB" id="A0AAN8X4S5"/>
<keyword evidence="2" id="KW-1185">Reference proteome</keyword>
<gene>
    <name evidence="1" type="ORF">SK128_012203</name>
</gene>
<dbReference type="Proteomes" id="UP001381693">
    <property type="component" value="Unassembled WGS sequence"/>
</dbReference>
<protein>
    <submittedName>
        <fullName evidence="1">Uncharacterized protein</fullName>
    </submittedName>
</protein>
<reference evidence="1 2" key="1">
    <citation type="submission" date="2023-11" db="EMBL/GenBank/DDBJ databases">
        <title>Halocaridina rubra genome assembly.</title>
        <authorList>
            <person name="Smith C."/>
        </authorList>
    </citation>
    <scope>NUCLEOTIDE SEQUENCE [LARGE SCALE GENOMIC DNA]</scope>
    <source>
        <strain evidence="1">EP-1</strain>
        <tissue evidence="1">Whole</tissue>
    </source>
</reference>
<dbReference type="EMBL" id="JAXCGZ010008156">
    <property type="protein sequence ID" value="KAK7077895.1"/>
    <property type="molecule type" value="Genomic_DNA"/>
</dbReference>
<proteinExistence type="predicted"/>
<evidence type="ECO:0000313" key="2">
    <source>
        <dbReference type="Proteomes" id="UP001381693"/>
    </source>
</evidence>
<sequence length="106" mass="12534">MERKVAEKCFKNTLAFLKVYVKVNSMMRQKRTLNYTSISCTLSPTSQQSTRCVKSCLWSPVLQRLVFQMVMPFHFTSKELTIKQLCDKRQMNSIQNYLNQRRWDGG</sequence>